<protein>
    <submittedName>
        <fullName evidence="1">Uncharacterized protein</fullName>
    </submittedName>
</protein>
<gene>
    <name evidence="1" type="ORF">J2T57_000703</name>
</gene>
<dbReference type="InterPro" id="IPR045442">
    <property type="entry name" value="DUF6505"/>
</dbReference>
<name>A0AAE3G225_9GAMM</name>
<dbReference type="RefSeq" id="WP_253474302.1">
    <property type="nucleotide sequence ID" value="NZ_JALJXV010000002.1"/>
</dbReference>
<dbReference type="AlphaFoldDB" id="A0AAE3G225"/>
<comment type="caution">
    <text evidence="1">The sequence shown here is derived from an EMBL/GenBank/DDBJ whole genome shotgun (WGS) entry which is preliminary data.</text>
</comment>
<dbReference type="Proteomes" id="UP001205843">
    <property type="component" value="Unassembled WGS sequence"/>
</dbReference>
<organism evidence="1 2">
    <name type="scientific">Natronocella acetinitrilica</name>
    <dbReference type="NCBI Taxonomy" id="414046"/>
    <lineage>
        <taxon>Bacteria</taxon>
        <taxon>Pseudomonadati</taxon>
        <taxon>Pseudomonadota</taxon>
        <taxon>Gammaproteobacteria</taxon>
        <taxon>Chromatiales</taxon>
        <taxon>Ectothiorhodospiraceae</taxon>
        <taxon>Natronocella</taxon>
    </lineage>
</organism>
<accession>A0AAE3G225</accession>
<reference evidence="1" key="1">
    <citation type="submission" date="2022-03" db="EMBL/GenBank/DDBJ databases">
        <title>Genomic Encyclopedia of Type Strains, Phase III (KMG-III): the genomes of soil and plant-associated and newly described type strains.</title>
        <authorList>
            <person name="Whitman W."/>
        </authorList>
    </citation>
    <scope>NUCLEOTIDE SEQUENCE</scope>
    <source>
        <strain evidence="1">ANL 6-2</strain>
    </source>
</reference>
<evidence type="ECO:0000313" key="1">
    <source>
        <dbReference type="EMBL" id="MCP1673604.1"/>
    </source>
</evidence>
<evidence type="ECO:0000313" key="2">
    <source>
        <dbReference type="Proteomes" id="UP001205843"/>
    </source>
</evidence>
<sequence length="162" mass="18166">MKFPRVARLDDTDEHVYELAAQVGEPAVPGSFVYTFSDEDPVNLEGKRKQAFRHGFLGVESFGVATVVTVAEMSKQEYKSVIERLAHHFVDAYGAPDLESALPFAREEAEYAVSLCEHEVNTLLALERAVDEEGIHEAFKVVKPQANWQGTEVKIWKIEEEG</sequence>
<proteinExistence type="predicted"/>
<dbReference type="EMBL" id="JALJXV010000002">
    <property type="protein sequence ID" value="MCP1673604.1"/>
    <property type="molecule type" value="Genomic_DNA"/>
</dbReference>
<dbReference type="Pfam" id="PF20115">
    <property type="entry name" value="DUF6505"/>
    <property type="match status" value="1"/>
</dbReference>
<keyword evidence="2" id="KW-1185">Reference proteome</keyword>